<feature type="transmembrane region" description="Helical" evidence="1">
    <location>
        <begin position="190"/>
        <end position="208"/>
    </location>
</feature>
<evidence type="ECO:0000313" key="3">
    <source>
        <dbReference type="Proteomes" id="UP000275078"/>
    </source>
</evidence>
<feature type="transmembrane region" description="Helical" evidence="1">
    <location>
        <begin position="43"/>
        <end position="67"/>
    </location>
</feature>
<reference evidence="2 3" key="1">
    <citation type="journal article" date="2018" name="Nat. Ecol. Evol.">
        <title>Pezizomycetes genomes reveal the molecular basis of ectomycorrhizal truffle lifestyle.</title>
        <authorList>
            <person name="Murat C."/>
            <person name="Payen T."/>
            <person name="Noel B."/>
            <person name="Kuo A."/>
            <person name="Morin E."/>
            <person name="Chen J."/>
            <person name="Kohler A."/>
            <person name="Krizsan K."/>
            <person name="Balestrini R."/>
            <person name="Da Silva C."/>
            <person name="Montanini B."/>
            <person name="Hainaut M."/>
            <person name="Levati E."/>
            <person name="Barry K.W."/>
            <person name="Belfiori B."/>
            <person name="Cichocki N."/>
            <person name="Clum A."/>
            <person name="Dockter R.B."/>
            <person name="Fauchery L."/>
            <person name="Guy J."/>
            <person name="Iotti M."/>
            <person name="Le Tacon F."/>
            <person name="Lindquist E.A."/>
            <person name="Lipzen A."/>
            <person name="Malagnac F."/>
            <person name="Mello A."/>
            <person name="Molinier V."/>
            <person name="Miyauchi S."/>
            <person name="Poulain J."/>
            <person name="Riccioni C."/>
            <person name="Rubini A."/>
            <person name="Sitrit Y."/>
            <person name="Splivallo R."/>
            <person name="Traeger S."/>
            <person name="Wang M."/>
            <person name="Zifcakova L."/>
            <person name="Wipf D."/>
            <person name="Zambonelli A."/>
            <person name="Paolocci F."/>
            <person name="Nowrousian M."/>
            <person name="Ottonello S."/>
            <person name="Baldrian P."/>
            <person name="Spatafora J.W."/>
            <person name="Henrissat B."/>
            <person name="Nagy L.G."/>
            <person name="Aury J.M."/>
            <person name="Wincker P."/>
            <person name="Grigoriev I.V."/>
            <person name="Bonfante P."/>
            <person name="Martin F.M."/>
        </authorList>
    </citation>
    <scope>NUCLEOTIDE SEQUENCE [LARGE SCALE GENOMIC DNA]</scope>
    <source>
        <strain evidence="2 3">RN42</strain>
    </source>
</reference>
<accession>A0A3N4HX71</accession>
<organism evidence="2 3">
    <name type="scientific">Ascobolus immersus RN42</name>
    <dbReference type="NCBI Taxonomy" id="1160509"/>
    <lineage>
        <taxon>Eukaryota</taxon>
        <taxon>Fungi</taxon>
        <taxon>Dikarya</taxon>
        <taxon>Ascomycota</taxon>
        <taxon>Pezizomycotina</taxon>
        <taxon>Pezizomycetes</taxon>
        <taxon>Pezizales</taxon>
        <taxon>Ascobolaceae</taxon>
        <taxon>Ascobolus</taxon>
    </lineage>
</organism>
<dbReference type="Proteomes" id="UP000275078">
    <property type="component" value="Unassembled WGS sequence"/>
</dbReference>
<dbReference type="EMBL" id="ML119744">
    <property type="protein sequence ID" value="RPA76440.1"/>
    <property type="molecule type" value="Genomic_DNA"/>
</dbReference>
<evidence type="ECO:0000256" key="1">
    <source>
        <dbReference type="SAM" id="Phobius"/>
    </source>
</evidence>
<dbReference type="AlphaFoldDB" id="A0A3N4HX71"/>
<sequence length="230" mass="26860">MDPYPKCRRDTSILTLASSATSRLTDTFPFLPHLILLTLELTLLHYTTIYTISSSTLFFPLVPSLMIRLNQRLIKPLLFPSMDTSMLTWWKLRSRSSALIDLIIVCTGWAIYSHLVSSYGIHEPEIKGLFGAWARLVLGGIEATGLVVRQLVVLLVFGYLMVGIWEYEERLWDEADLKLAKKIRESDSDLWWVGWMVLEWGVYYWWWWSWVNMYKAGDACRFGDYWKGRC</sequence>
<proteinExistence type="predicted"/>
<gene>
    <name evidence="2" type="ORF">BJ508DRAFT_331113</name>
</gene>
<evidence type="ECO:0000313" key="2">
    <source>
        <dbReference type="EMBL" id="RPA76440.1"/>
    </source>
</evidence>
<feature type="transmembrane region" description="Helical" evidence="1">
    <location>
        <begin position="136"/>
        <end position="162"/>
    </location>
</feature>
<protein>
    <submittedName>
        <fullName evidence="2">Uncharacterized protein</fullName>
    </submittedName>
</protein>
<keyword evidence="1" id="KW-1133">Transmembrane helix</keyword>
<keyword evidence="1" id="KW-0812">Transmembrane</keyword>
<name>A0A3N4HX71_ASCIM</name>
<keyword evidence="1" id="KW-0472">Membrane</keyword>
<keyword evidence="3" id="KW-1185">Reference proteome</keyword>